<dbReference type="KEGG" id="amaq:GO499_18480"/>
<feature type="domain" description="Glutamine amidotransferase" evidence="1">
    <location>
        <begin position="32"/>
        <end position="192"/>
    </location>
</feature>
<dbReference type="CDD" id="cd01741">
    <property type="entry name" value="GATase1_1"/>
    <property type="match status" value="1"/>
</dbReference>
<sequence>MRIGILKTGNVNEKLAAEFGEYPDLFAAMLGAVDAELEFFAVDVVGGEMPANATEADGWLVTGSRHGVYDDLPWIEPLKALMRQAVAAKIPVVGVCFGHQILADALGGKAEKSDKGWGLGVHEYEPVARPAWMDDLATGWKGHAVHQDQVTVVPPDARVIARSAFCENAALAYGDLDAPDAISVQPHPEFSAGFVEGLINVRLEGIVPDEIVAAARERLGTEVDNAAWAKVMVRFFREAHARRKAPAAGAA</sequence>
<protein>
    <submittedName>
        <fullName evidence="2">Type 1 glutamine amidotransferase</fullName>
    </submittedName>
</protein>
<reference evidence="2 3" key="1">
    <citation type="submission" date="2019-12" db="EMBL/GenBank/DDBJ databases">
        <title>Complete genome sequence of Algicella marina strain 9Alg 56(T) isolated from the red alga Tichocarpus crinitus.</title>
        <authorList>
            <person name="Kim S.-G."/>
            <person name="Nedashkovskaya O.I."/>
        </authorList>
    </citation>
    <scope>NUCLEOTIDE SEQUENCE [LARGE SCALE GENOMIC DNA]</scope>
    <source>
        <strain evidence="2 3">9Alg 56</strain>
    </source>
</reference>
<dbReference type="Pfam" id="PF00117">
    <property type="entry name" value="GATase"/>
    <property type="match status" value="1"/>
</dbReference>
<dbReference type="Gene3D" id="3.40.50.880">
    <property type="match status" value="1"/>
</dbReference>
<dbReference type="SUPFAM" id="SSF52317">
    <property type="entry name" value="Class I glutamine amidotransferase-like"/>
    <property type="match status" value="1"/>
</dbReference>
<dbReference type="RefSeq" id="WP_161863568.1">
    <property type="nucleotide sequence ID" value="NZ_CP046620.1"/>
</dbReference>
<keyword evidence="2" id="KW-0808">Transferase</keyword>
<dbReference type="AlphaFoldDB" id="A0A6P1T6D0"/>
<dbReference type="GO" id="GO:0005829">
    <property type="term" value="C:cytosol"/>
    <property type="evidence" value="ECO:0007669"/>
    <property type="project" value="TreeGrafter"/>
</dbReference>
<dbReference type="PANTHER" id="PTHR42695:SF5">
    <property type="entry name" value="GLUTAMINE AMIDOTRANSFERASE YLR126C-RELATED"/>
    <property type="match status" value="1"/>
</dbReference>
<dbReference type="GO" id="GO:0016740">
    <property type="term" value="F:transferase activity"/>
    <property type="evidence" value="ECO:0007669"/>
    <property type="project" value="UniProtKB-KW"/>
</dbReference>
<dbReference type="InterPro" id="IPR029062">
    <property type="entry name" value="Class_I_gatase-like"/>
</dbReference>
<evidence type="ECO:0000313" key="2">
    <source>
        <dbReference type="EMBL" id="QHQ37026.1"/>
    </source>
</evidence>
<accession>A0A6P1T6D0</accession>
<organism evidence="2 3">
    <name type="scientific">Algicella marina</name>
    <dbReference type="NCBI Taxonomy" id="2683284"/>
    <lineage>
        <taxon>Bacteria</taxon>
        <taxon>Pseudomonadati</taxon>
        <taxon>Pseudomonadota</taxon>
        <taxon>Alphaproteobacteria</taxon>
        <taxon>Rhodobacterales</taxon>
        <taxon>Paracoccaceae</taxon>
        <taxon>Algicella</taxon>
    </lineage>
</organism>
<dbReference type="Proteomes" id="UP000464495">
    <property type="component" value="Chromosome"/>
</dbReference>
<dbReference type="InterPro" id="IPR044992">
    <property type="entry name" value="ChyE-like"/>
</dbReference>
<dbReference type="EMBL" id="CP046620">
    <property type="protein sequence ID" value="QHQ37026.1"/>
    <property type="molecule type" value="Genomic_DNA"/>
</dbReference>
<name>A0A6P1T6D0_9RHOB</name>
<keyword evidence="3" id="KW-1185">Reference proteome</keyword>
<dbReference type="PROSITE" id="PS51273">
    <property type="entry name" value="GATASE_TYPE_1"/>
    <property type="match status" value="1"/>
</dbReference>
<gene>
    <name evidence="2" type="ORF">GO499_18480</name>
</gene>
<keyword evidence="2" id="KW-0315">Glutamine amidotransferase</keyword>
<dbReference type="PANTHER" id="PTHR42695">
    <property type="entry name" value="GLUTAMINE AMIDOTRANSFERASE YLR126C-RELATED"/>
    <property type="match status" value="1"/>
</dbReference>
<proteinExistence type="predicted"/>
<evidence type="ECO:0000313" key="3">
    <source>
        <dbReference type="Proteomes" id="UP000464495"/>
    </source>
</evidence>
<evidence type="ECO:0000259" key="1">
    <source>
        <dbReference type="Pfam" id="PF00117"/>
    </source>
</evidence>
<dbReference type="InterPro" id="IPR017926">
    <property type="entry name" value="GATASE"/>
</dbReference>